<evidence type="ECO:0000256" key="6">
    <source>
        <dbReference type="ARBA" id="ARBA00067277"/>
    </source>
</evidence>
<comment type="function">
    <text evidence="4">Part of the sulfo-TAL (or sulfo-SFT) pathway, a D-sulfoquinovose degradation pathway that produces sulfolactate (SL). Catalyzes the oxidation of 3-sulfolactaldehyde (SLA) to sulfolactate (SL).</text>
</comment>
<evidence type="ECO:0000313" key="9">
    <source>
        <dbReference type="Proteomes" id="UP000502196"/>
    </source>
</evidence>
<name>A0A6F9EHP5_9BACL</name>
<dbReference type="SUPFAM" id="SSF53720">
    <property type="entry name" value="ALDH-like"/>
    <property type="match status" value="1"/>
</dbReference>
<dbReference type="Pfam" id="PF00171">
    <property type="entry name" value="Aldedh"/>
    <property type="match status" value="1"/>
</dbReference>
<dbReference type="GO" id="GO:0008911">
    <property type="term" value="F:lactaldehyde dehydrogenase (NAD+) activity"/>
    <property type="evidence" value="ECO:0007669"/>
    <property type="project" value="TreeGrafter"/>
</dbReference>
<dbReference type="AlphaFoldDB" id="A0A6F9EHP5"/>
<dbReference type="Gene3D" id="3.40.605.10">
    <property type="entry name" value="Aldehyde Dehydrogenase, Chain A, domain 1"/>
    <property type="match status" value="1"/>
</dbReference>
<dbReference type="InterPro" id="IPR015590">
    <property type="entry name" value="Aldehyde_DH_dom"/>
</dbReference>
<organism evidence="8 9">
    <name type="scientific">Kyrpidia spormannii</name>
    <dbReference type="NCBI Taxonomy" id="2055160"/>
    <lineage>
        <taxon>Bacteria</taxon>
        <taxon>Bacillati</taxon>
        <taxon>Bacillota</taxon>
        <taxon>Bacilli</taxon>
        <taxon>Bacillales</taxon>
        <taxon>Alicyclobacillaceae</taxon>
        <taxon>Kyrpidia</taxon>
    </lineage>
</organism>
<evidence type="ECO:0000256" key="2">
    <source>
        <dbReference type="ARBA" id="ARBA00023002"/>
    </source>
</evidence>
<dbReference type="InterPro" id="IPR051020">
    <property type="entry name" value="ALDH-related_metabolic_enz"/>
</dbReference>
<evidence type="ECO:0000256" key="1">
    <source>
        <dbReference type="ARBA" id="ARBA00009986"/>
    </source>
</evidence>
<evidence type="ECO:0000313" key="8">
    <source>
        <dbReference type="EMBL" id="CAB3396100.1"/>
    </source>
</evidence>
<feature type="domain" description="Aldehyde dehydrogenase" evidence="7">
    <location>
        <begin position="31"/>
        <end position="479"/>
    </location>
</feature>
<gene>
    <name evidence="8" type="ORF">COOX1_3346</name>
</gene>
<dbReference type="InterPro" id="IPR016162">
    <property type="entry name" value="Ald_DH_N"/>
</dbReference>
<dbReference type="FunFam" id="3.40.309.10:FF:000009">
    <property type="entry name" value="Aldehyde dehydrogenase A"/>
    <property type="match status" value="1"/>
</dbReference>
<dbReference type="PANTHER" id="PTHR42991:SF1">
    <property type="entry name" value="ALDEHYDE DEHYDROGENASE"/>
    <property type="match status" value="1"/>
</dbReference>
<evidence type="ECO:0000259" key="7">
    <source>
        <dbReference type="Pfam" id="PF00171"/>
    </source>
</evidence>
<evidence type="ECO:0000256" key="4">
    <source>
        <dbReference type="ARBA" id="ARBA00054572"/>
    </source>
</evidence>
<dbReference type="EMBL" id="LR792683">
    <property type="protein sequence ID" value="CAB3396100.1"/>
    <property type="molecule type" value="Genomic_DNA"/>
</dbReference>
<reference evidence="8 9" key="1">
    <citation type="submission" date="2020-04" db="EMBL/GenBank/DDBJ databases">
        <authorList>
            <person name="Hogendoorn C."/>
        </authorList>
    </citation>
    <scope>NUCLEOTIDE SEQUENCE [LARGE SCALE GENOMIC DNA]</scope>
    <source>
        <strain evidence="8">COOX1</strain>
    </source>
</reference>
<sequence length="491" mass="53336">MIAERMTIAGRDGLPVYGLWIDGKAVEGAEPVLVRNKFTGEPMAWVCTASREDVDRAVSAAERSFRSRPLSPFERYEWLSAAATWIRARREELVNLLVDEVGKPHKDTVVEVDRAYHAMLLAAEEAKRIGGEVLPVDSIPGSERKMGFAIRVPLGVVAGITPFNYPFLLAVHKIAPALAAGNAIVIKPAPQTPISTLVLVQGLVECGGPPGHIQVIQGGAEVGQWMLEHPGFRFYTFTGSARAGERIKAGTGLRRVALELGNSSPNIVHSDADVVRAVRICAARAFSAAGQACISVQRLYVHAPIFDEFVERFVERVRDLKVGDPRDPKTDVGPMISEQDAVRAETWVREAVAQGARLLAGGTRDGAILEPTVLTDVRPEMKVVCEEVFAPVVTITKYNTFDEALAMANDSPYGLQAGLFTRDVGRIMRAARELQYGGLIVNDASTYRSDLVPYGGVKGSGIGREGPKYAIEEMTDLHVVIVDLTEEGEDR</sequence>
<dbReference type="Proteomes" id="UP000502196">
    <property type="component" value="Chromosome"/>
</dbReference>
<evidence type="ECO:0000256" key="3">
    <source>
        <dbReference type="ARBA" id="ARBA00050326"/>
    </source>
</evidence>
<dbReference type="Gene3D" id="3.40.309.10">
    <property type="entry name" value="Aldehyde Dehydrogenase, Chain A, domain 2"/>
    <property type="match status" value="1"/>
</dbReference>
<dbReference type="EC" id="1.2.1.97" evidence="5"/>
<evidence type="ECO:0000256" key="5">
    <source>
        <dbReference type="ARBA" id="ARBA00066984"/>
    </source>
</evidence>
<comment type="similarity">
    <text evidence="1">Belongs to the aldehyde dehydrogenase family.</text>
</comment>
<dbReference type="PANTHER" id="PTHR42991">
    <property type="entry name" value="ALDEHYDE DEHYDROGENASE"/>
    <property type="match status" value="1"/>
</dbReference>
<proteinExistence type="inferred from homology"/>
<dbReference type="InterPro" id="IPR016161">
    <property type="entry name" value="Ald_DH/histidinol_DH"/>
</dbReference>
<protein>
    <recommendedName>
        <fullName evidence="6">3-sulfolactaldehyde dehydrogenase</fullName>
        <ecNumber evidence="5">1.2.1.97</ecNumber>
    </recommendedName>
</protein>
<accession>A0A6F9EHP5</accession>
<comment type="catalytic activity">
    <reaction evidence="3">
        <text>(2S)-3-sulfolactaldehyde + NAD(+) + H2O = (2S)-3-sulfolactate + NADH + 2 H(+)</text>
        <dbReference type="Rhea" id="RHEA:47932"/>
        <dbReference type="ChEBI" id="CHEBI:15377"/>
        <dbReference type="ChEBI" id="CHEBI:15378"/>
        <dbReference type="ChEBI" id="CHEBI:57540"/>
        <dbReference type="ChEBI" id="CHEBI:57945"/>
        <dbReference type="ChEBI" id="CHEBI:61289"/>
        <dbReference type="ChEBI" id="CHEBI:90109"/>
        <dbReference type="EC" id="1.2.1.97"/>
    </reaction>
    <physiologicalReaction direction="left-to-right" evidence="3">
        <dbReference type="Rhea" id="RHEA:47933"/>
    </physiologicalReaction>
</comment>
<dbReference type="InterPro" id="IPR016163">
    <property type="entry name" value="Ald_DH_C"/>
</dbReference>
<dbReference type="FunFam" id="3.40.605.10:FF:000007">
    <property type="entry name" value="NAD/NADP-dependent betaine aldehyde dehydrogenase"/>
    <property type="match status" value="1"/>
</dbReference>
<keyword evidence="2 8" id="KW-0560">Oxidoreductase</keyword>